<keyword evidence="2" id="KW-1185">Reference proteome</keyword>
<dbReference type="EMBL" id="LXQA011402841">
    <property type="protein sequence ID" value="MCI96000.1"/>
    <property type="molecule type" value="Genomic_DNA"/>
</dbReference>
<evidence type="ECO:0000313" key="2">
    <source>
        <dbReference type="Proteomes" id="UP000265520"/>
    </source>
</evidence>
<evidence type="ECO:0000313" key="1">
    <source>
        <dbReference type="EMBL" id="MCI96000.1"/>
    </source>
</evidence>
<proteinExistence type="predicted"/>
<reference evidence="1 2" key="1">
    <citation type="journal article" date="2018" name="Front. Plant Sci.">
        <title>Red Clover (Trifolium pratense) and Zigzag Clover (T. medium) - A Picture of Genomic Similarities and Differences.</title>
        <authorList>
            <person name="Dluhosova J."/>
            <person name="Istvanek J."/>
            <person name="Nedelnik J."/>
            <person name="Repkova J."/>
        </authorList>
    </citation>
    <scope>NUCLEOTIDE SEQUENCE [LARGE SCALE GENOMIC DNA]</scope>
    <source>
        <strain evidence="2">cv. 10/8</strain>
        <tissue evidence="1">Leaf</tissue>
    </source>
</reference>
<organism evidence="1 2">
    <name type="scientific">Trifolium medium</name>
    <dbReference type="NCBI Taxonomy" id="97028"/>
    <lineage>
        <taxon>Eukaryota</taxon>
        <taxon>Viridiplantae</taxon>
        <taxon>Streptophyta</taxon>
        <taxon>Embryophyta</taxon>
        <taxon>Tracheophyta</taxon>
        <taxon>Spermatophyta</taxon>
        <taxon>Magnoliopsida</taxon>
        <taxon>eudicotyledons</taxon>
        <taxon>Gunneridae</taxon>
        <taxon>Pentapetalae</taxon>
        <taxon>rosids</taxon>
        <taxon>fabids</taxon>
        <taxon>Fabales</taxon>
        <taxon>Fabaceae</taxon>
        <taxon>Papilionoideae</taxon>
        <taxon>50 kb inversion clade</taxon>
        <taxon>NPAAA clade</taxon>
        <taxon>Hologalegina</taxon>
        <taxon>IRL clade</taxon>
        <taxon>Trifolieae</taxon>
        <taxon>Trifolium</taxon>
    </lineage>
</organism>
<name>A0A392WB92_9FABA</name>
<dbReference type="Proteomes" id="UP000265520">
    <property type="component" value="Unassembled WGS sequence"/>
</dbReference>
<comment type="caution">
    <text evidence="1">The sequence shown here is derived from an EMBL/GenBank/DDBJ whole genome shotgun (WGS) entry which is preliminary data.</text>
</comment>
<dbReference type="AlphaFoldDB" id="A0A392WB92"/>
<evidence type="ECO:0008006" key="3">
    <source>
        <dbReference type="Google" id="ProtNLM"/>
    </source>
</evidence>
<accession>A0A392WB92</accession>
<feature type="non-terminal residue" evidence="1">
    <location>
        <position position="34"/>
    </location>
</feature>
<sequence length="34" mass="3658">MFLHLDAEFTKEEVTEAIKNMKGLAAPGPDGLLA</sequence>
<protein>
    <recommendedName>
        <fullName evidence="3">RNA-directed DNA polymerase (Reverse transcriptase)</fullName>
    </recommendedName>
</protein>